<feature type="transmembrane region" description="Helical" evidence="6">
    <location>
        <begin position="94"/>
        <end position="117"/>
    </location>
</feature>
<dbReference type="InterPro" id="IPR050222">
    <property type="entry name" value="MATE_MdtK"/>
</dbReference>
<dbReference type="EMBL" id="MEHD01000036">
    <property type="protein sequence ID" value="ODR50160.1"/>
    <property type="molecule type" value="Genomic_DNA"/>
</dbReference>
<feature type="transmembrane region" description="Helical" evidence="6">
    <location>
        <begin position="137"/>
        <end position="158"/>
    </location>
</feature>
<evidence type="ECO:0000313" key="7">
    <source>
        <dbReference type="EMBL" id="ODR50160.1"/>
    </source>
</evidence>
<dbReference type="GO" id="GO:0005886">
    <property type="term" value="C:plasma membrane"/>
    <property type="evidence" value="ECO:0007669"/>
    <property type="project" value="TreeGrafter"/>
</dbReference>
<feature type="transmembrane region" description="Helical" evidence="6">
    <location>
        <begin position="265"/>
        <end position="293"/>
    </location>
</feature>
<feature type="transmembrane region" description="Helical" evidence="6">
    <location>
        <begin position="197"/>
        <end position="216"/>
    </location>
</feature>
<evidence type="ECO:0000256" key="3">
    <source>
        <dbReference type="ARBA" id="ARBA00020268"/>
    </source>
</evidence>
<keyword evidence="6" id="KW-0812">Transmembrane</keyword>
<keyword evidence="4" id="KW-0813">Transport</keyword>
<reference evidence="8 9" key="2">
    <citation type="submission" date="2016-08" db="EMBL/GenBank/DDBJ databases">
        <authorList>
            <person name="Seilhamer J.J."/>
        </authorList>
    </citation>
    <scope>NUCLEOTIDE SEQUENCE [LARGE SCALE GENOMIC DNA]</scope>
    <source>
        <strain evidence="8 9">NML150140-1</strain>
    </source>
</reference>
<evidence type="ECO:0000313" key="9">
    <source>
        <dbReference type="Proteomes" id="UP000094271"/>
    </source>
</evidence>
<dbReference type="InterPro" id="IPR002528">
    <property type="entry name" value="MATE_fam"/>
</dbReference>
<feature type="transmembrane region" description="Helical" evidence="6">
    <location>
        <begin position="236"/>
        <end position="259"/>
    </location>
</feature>
<organism evidence="8 9">
    <name type="scientific">Eisenbergiella tayi</name>
    <dbReference type="NCBI Taxonomy" id="1432052"/>
    <lineage>
        <taxon>Bacteria</taxon>
        <taxon>Bacillati</taxon>
        <taxon>Bacillota</taxon>
        <taxon>Clostridia</taxon>
        <taxon>Lachnospirales</taxon>
        <taxon>Lachnospiraceae</taxon>
        <taxon>Eisenbergiella</taxon>
    </lineage>
</organism>
<feature type="transmembrane region" description="Helical" evidence="6">
    <location>
        <begin position="49"/>
        <end position="82"/>
    </location>
</feature>
<keyword evidence="6" id="KW-0472">Membrane</keyword>
<gene>
    <name evidence="8" type="ORF">BEI59_04445</name>
    <name evidence="7" type="ORF">BEI63_24030</name>
</gene>
<keyword evidence="10" id="KW-1185">Reference proteome</keyword>
<sequence>MEKNRKMLEEASFGKLLLNLCLPTILIMLVMVVYNMADTFFIGQTGDPVKIAAISLCAPLFSILSGLGTLLGSGGCTAVSLALGKQENSRIKAYTSLCCYGSLVIGFLFLTFVLIFLTPISLALGADSATLSHTCGYLRIIALGAPVILFNNVFANIIRADGAAKESMIANGLGTLSNIALDALFILVFSWDVAGAALATVLGNAISCCYLLFYILKKQPAFSLHLRYFSLKKETLLPVLSLGLPLACSTLLMSISSMISNRMMIGYGAAALAAQGVAGKIGMLLSMLAMGICMGMQPAISFNCGRGSRERMNLIIRNTGIFTAVMGTVLTLICFYARNHIIAVFINNRQVISYGQVMVIASIITGPF</sequence>
<dbReference type="Proteomes" id="UP000094869">
    <property type="component" value="Unassembled WGS sequence"/>
</dbReference>
<accession>A0A1E3UNH3</accession>
<dbReference type="NCBIfam" id="TIGR00797">
    <property type="entry name" value="matE"/>
    <property type="match status" value="1"/>
</dbReference>
<dbReference type="Pfam" id="PF01554">
    <property type="entry name" value="MatE"/>
    <property type="match status" value="2"/>
</dbReference>
<feature type="transmembrane region" description="Helical" evidence="6">
    <location>
        <begin position="314"/>
        <end position="338"/>
    </location>
</feature>
<evidence type="ECO:0000256" key="1">
    <source>
        <dbReference type="ARBA" id="ARBA00003408"/>
    </source>
</evidence>
<dbReference type="EMBL" id="MEHA01000002">
    <property type="protein sequence ID" value="ODR55165.1"/>
    <property type="molecule type" value="Genomic_DNA"/>
</dbReference>
<keyword evidence="6" id="KW-1133">Transmembrane helix</keyword>
<evidence type="ECO:0000256" key="4">
    <source>
        <dbReference type="ARBA" id="ARBA00022448"/>
    </source>
</evidence>
<reference evidence="7 10" key="1">
    <citation type="submission" date="2016-08" db="EMBL/GenBank/DDBJ databases">
        <title>Characterization of Isolates of Eisenbergiella tayi Derived from Blood Cultures, Using Whole Genome Sequencing.</title>
        <authorList>
            <person name="Bernier A.-M."/>
            <person name="Burdz T."/>
            <person name="Wiebe D."/>
            <person name="Bernard K."/>
        </authorList>
    </citation>
    <scope>NUCLEOTIDE SEQUENCE [LARGE SCALE GENOMIC DNA]</scope>
    <source>
        <strain evidence="7 10">NML120146</strain>
    </source>
</reference>
<protein>
    <recommendedName>
        <fullName evidence="3">Probable multidrug resistance protein NorM</fullName>
    </recommendedName>
    <alternativeName>
        <fullName evidence="5">Multidrug-efflux transporter</fullName>
    </alternativeName>
</protein>
<evidence type="ECO:0000313" key="10">
    <source>
        <dbReference type="Proteomes" id="UP000094869"/>
    </source>
</evidence>
<dbReference type="PANTHER" id="PTHR43298">
    <property type="entry name" value="MULTIDRUG RESISTANCE PROTEIN NORM-RELATED"/>
    <property type="match status" value="1"/>
</dbReference>
<name>A0A1E3UNH3_9FIRM</name>
<comment type="similarity">
    <text evidence="2">Belongs to the multi antimicrobial extrusion (MATE) (TC 2.A.66.1) family.</text>
</comment>
<feature type="transmembrane region" description="Helical" evidence="6">
    <location>
        <begin position="16"/>
        <end position="37"/>
    </location>
</feature>
<dbReference type="Proteomes" id="UP000094271">
    <property type="component" value="Unassembled WGS sequence"/>
</dbReference>
<dbReference type="OrthoDB" id="9811110at2"/>
<comment type="caution">
    <text evidence="8">The sequence shown here is derived from an EMBL/GenBank/DDBJ whole genome shotgun (WGS) entry which is preliminary data.</text>
</comment>
<evidence type="ECO:0000256" key="6">
    <source>
        <dbReference type="SAM" id="Phobius"/>
    </source>
</evidence>
<feature type="transmembrane region" description="Helical" evidence="6">
    <location>
        <begin position="170"/>
        <end position="191"/>
    </location>
</feature>
<evidence type="ECO:0000256" key="2">
    <source>
        <dbReference type="ARBA" id="ARBA00010199"/>
    </source>
</evidence>
<proteinExistence type="inferred from homology"/>
<evidence type="ECO:0000313" key="8">
    <source>
        <dbReference type="EMBL" id="ODR55165.1"/>
    </source>
</evidence>
<dbReference type="AlphaFoldDB" id="A0A1E3UNH3"/>
<dbReference type="PANTHER" id="PTHR43298:SF2">
    <property type="entry name" value="FMN_FAD EXPORTER YEEO-RELATED"/>
    <property type="match status" value="1"/>
</dbReference>
<dbReference type="RefSeq" id="WP_069410595.1">
    <property type="nucleotide sequence ID" value="NZ_DBFYTW010000014.1"/>
</dbReference>
<dbReference type="GO" id="GO:0015297">
    <property type="term" value="F:antiporter activity"/>
    <property type="evidence" value="ECO:0007669"/>
    <property type="project" value="InterPro"/>
</dbReference>
<dbReference type="GO" id="GO:0042910">
    <property type="term" value="F:xenobiotic transmembrane transporter activity"/>
    <property type="evidence" value="ECO:0007669"/>
    <property type="project" value="InterPro"/>
</dbReference>
<evidence type="ECO:0000256" key="5">
    <source>
        <dbReference type="ARBA" id="ARBA00031636"/>
    </source>
</evidence>
<comment type="function">
    <text evidence="1">Multidrug efflux pump.</text>
</comment>